<dbReference type="PANTHER" id="PTHR47718:SF3">
    <property type="entry name" value="PROTEIN FAR1-RELATED SEQUENCE 5-LIKE"/>
    <property type="match status" value="1"/>
</dbReference>
<comment type="caution">
    <text evidence="2">The sequence shown here is derived from an EMBL/GenBank/DDBJ whole genome shotgun (WGS) entry which is preliminary data.</text>
</comment>
<evidence type="ECO:0000256" key="1">
    <source>
        <dbReference type="SAM" id="MobiDB-lite"/>
    </source>
</evidence>
<feature type="region of interest" description="Disordered" evidence="1">
    <location>
        <begin position="1"/>
        <end position="35"/>
    </location>
</feature>
<dbReference type="OrthoDB" id="129622at2759"/>
<feature type="compositionally biased region" description="Basic and acidic residues" evidence="1">
    <location>
        <begin position="1"/>
        <end position="13"/>
    </location>
</feature>
<dbReference type="EMBL" id="ANIY01003694">
    <property type="protein sequence ID" value="ETP33865.1"/>
    <property type="molecule type" value="Genomic_DNA"/>
</dbReference>
<accession>W2YFP7</accession>
<evidence type="ECO:0000313" key="2">
    <source>
        <dbReference type="EMBL" id="ETP33865.1"/>
    </source>
</evidence>
<evidence type="ECO:0008006" key="4">
    <source>
        <dbReference type="Google" id="ProtNLM"/>
    </source>
</evidence>
<gene>
    <name evidence="2" type="ORF">F442_17681</name>
</gene>
<feature type="compositionally biased region" description="Basic and acidic residues" evidence="1">
    <location>
        <begin position="26"/>
        <end position="35"/>
    </location>
</feature>
<name>W2YFP7_PHYNI</name>
<reference evidence="2 3" key="1">
    <citation type="submission" date="2013-11" db="EMBL/GenBank/DDBJ databases">
        <title>The Genome Sequence of Phytophthora parasitica P10297.</title>
        <authorList>
            <consortium name="The Broad Institute Genomics Platform"/>
            <person name="Russ C."/>
            <person name="Tyler B."/>
            <person name="Panabieres F."/>
            <person name="Shan W."/>
            <person name="Tripathy S."/>
            <person name="Grunwald N."/>
            <person name="Machado M."/>
            <person name="Johnson C.S."/>
            <person name="Walker B."/>
            <person name="Young S.K."/>
            <person name="Zeng Q."/>
            <person name="Gargeya S."/>
            <person name="Fitzgerald M."/>
            <person name="Haas B."/>
            <person name="Abouelleil A."/>
            <person name="Allen A.W."/>
            <person name="Alvarado L."/>
            <person name="Arachchi H.M."/>
            <person name="Berlin A.M."/>
            <person name="Chapman S.B."/>
            <person name="Gainer-Dewar J."/>
            <person name="Goldberg J."/>
            <person name="Griggs A."/>
            <person name="Gujja S."/>
            <person name="Hansen M."/>
            <person name="Howarth C."/>
            <person name="Imamovic A."/>
            <person name="Ireland A."/>
            <person name="Larimer J."/>
            <person name="McCowan C."/>
            <person name="Murphy C."/>
            <person name="Pearson M."/>
            <person name="Poon T.W."/>
            <person name="Priest M."/>
            <person name="Roberts A."/>
            <person name="Saif S."/>
            <person name="Shea T."/>
            <person name="Sisk P."/>
            <person name="Sykes S."/>
            <person name="Wortman J."/>
            <person name="Nusbaum C."/>
            <person name="Birren B."/>
        </authorList>
    </citation>
    <scope>NUCLEOTIDE SEQUENCE [LARGE SCALE GENOMIC DNA]</scope>
    <source>
        <strain evidence="2 3">P10297</strain>
    </source>
</reference>
<sequence>MSGVHEDAAEPTKMKPYPIGRRGVRRPRDGFPSHRPTEGTVCGAARWFTYARKKLHHIWRGSDYAFPSLTKVMLLSDIGEPLNIIAEAAGISRNLLGDEIWFTSHCFRRGGAQYQFMFAPEDRRWSLKLAKWWAGKDAERRAALRGDSPTEFLLKQLETNGLFYKVDVNPDNSRLRSLFWSHPDIQDIYGWNSDVLILDCTYKTNSFDLPLLNIISMTNTNKVLPIAQC</sequence>
<evidence type="ECO:0000313" key="3">
    <source>
        <dbReference type="Proteomes" id="UP000018948"/>
    </source>
</evidence>
<dbReference type="AlphaFoldDB" id="W2YFP7"/>
<dbReference type="Proteomes" id="UP000018948">
    <property type="component" value="Unassembled WGS sequence"/>
</dbReference>
<proteinExistence type="predicted"/>
<protein>
    <recommendedName>
        <fullName evidence="4">MULE transposase domain-containing protein</fullName>
    </recommendedName>
</protein>
<dbReference type="PANTHER" id="PTHR47718">
    <property type="entry name" value="OS01G0519700 PROTEIN"/>
    <property type="match status" value="1"/>
</dbReference>
<organism evidence="2 3">
    <name type="scientific">Phytophthora nicotianae P10297</name>
    <dbReference type="NCBI Taxonomy" id="1317064"/>
    <lineage>
        <taxon>Eukaryota</taxon>
        <taxon>Sar</taxon>
        <taxon>Stramenopiles</taxon>
        <taxon>Oomycota</taxon>
        <taxon>Peronosporomycetes</taxon>
        <taxon>Peronosporales</taxon>
        <taxon>Peronosporaceae</taxon>
        <taxon>Phytophthora</taxon>
    </lineage>
</organism>